<name>A0A975JXV0_9MYCO</name>
<protein>
    <submittedName>
        <fullName evidence="2">DUF3710 domain-containing protein</fullName>
    </submittedName>
</protein>
<evidence type="ECO:0000313" key="3">
    <source>
        <dbReference type="Proteomes" id="UP000682202"/>
    </source>
</evidence>
<evidence type="ECO:0000313" key="2">
    <source>
        <dbReference type="EMBL" id="QUR67084.1"/>
    </source>
</evidence>
<sequence>MAFGRRAEKGSRKDAGSTPAESAGIEPADEQAGEAGSAGASVSAAESDDVQGPFDIDDFDDPAVAELARLDLGSVLIPMPEAGQVQVELTDSGVPSAVWVVTANGRYTIAAYAAPKTGGLWRDVASELADSLREDSATVSIKDGPWGREVIGTAAGAVRFIGIDGYRWMIRCVVNGPHETFEALTDEAREALVDTVVRRGDTPLPVRTPLPVQLPEPMVAQLREAAAAQGDLPAGEGAPAGGGPVGAPQQPDAAAPRRGAKGSAMQQLRSTTGG</sequence>
<feature type="region of interest" description="Disordered" evidence="1">
    <location>
        <begin position="1"/>
        <end position="58"/>
    </location>
</feature>
<dbReference type="Pfam" id="PF12502">
    <property type="entry name" value="DUF3710"/>
    <property type="match status" value="1"/>
</dbReference>
<dbReference type="EMBL" id="CP046600">
    <property type="protein sequence ID" value="QUR67084.1"/>
    <property type="molecule type" value="Genomic_DNA"/>
</dbReference>
<feature type="compositionally biased region" description="Polar residues" evidence="1">
    <location>
        <begin position="264"/>
        <end position="274"/>
    </location>
</feature>
<evidence type="ECO:0000256" key="1">
    <source>
        <dbReference type="SAM" id="MobiDB-lite"/>
    </source>
</evidence>
<gene>
    <name evidence="2" type="ORF">F6B93_08205</name>
</gene>
<feature type="compositionally biased region" description="Basic and acidic residues" evidence="1">
    <location>
        <begin position="1"/>
        <end position="15"/>
    </location>
</feature>
<feature type="compositionally biased region" description="Low complexity" evidence="1">
    <location>
        <begin position="246"/>
        <end position="257"/>
    </location>
</feature>
<dbReference type="InterPro" id="IPR022183">
    <property type="entry name" value="DUF3710"/>
</dbReference>
<keyword evidence="3" id="KW-1185">Reference proteome</keyword>
<dbReference type="Proteomes" id="UP000682202">
    <property type="component" value="Chromosome"/>
</dbReference>
<dbReference type="KEGG" id="mspg:F6B93_08205"/>
<reference evidence="2" key="1">
    <citation type="submission" date="2019-12" db="EMBL/GenBank/DDBJ databases">
        <title>Mycobacterium spongiae sp. nov.</title>
        <authorList>
            <person name="Stinear T."/>
        </authorList>
    </citation>
    <scope>NUCLEOTIDE SEQUENCE</scope>
    <source>
        <strain evidence="2">FSD4b-SM</strain>
    </source>
</reference>
<feature type="compositionally biased region" description="Low complexity" evidence="1">
    <location>
        <begin position="33"/>
        <end position="45"/>
    </location>
</feature>
<proteinExistence type="predicted"/>
<accession>A0A975JXV0</accession>
<dbReference type="RefSeq" id="WP_211698654.1">
    <property type="nucleotide sequence ID" value="NZ_CP046600.1"/>
</dbReference>
<dbReference type="AlphaFoldDB" id="A0A975JXV0"/>
<organism evidence="2 3">
    <name type="scientific">Mycobacterium spongiae</name>
    <dbReference type="NCBI Taxonomy" id="886343"/>
    <lineage>
        <taxon>Bacteria</taxon>
        <taxon>Bacillati</taxon>
        <taxon>Actinomycetota</taxon>
        <taxon>Actinomycetes</taxon>
        <taxon>Mycobacteriales</taxon>
        <taxon>Mycobacteriaceae</taxon>
        <taxon>Mycobacterium</taxon>
    </lineage>
</organism>
<feature type="region of interest" description="Disordered" evidence="1">
    <location>
        <begin position="226"/>
        <end position="274"/>
    </location>
</feature>